<accession>A0A4D7CUE6</accession>
<keyword evidence="4" id="KW-1185">Reference proteome</keyword>
<organism evidence="3 4">
    <name type="scientific">Vagococcus zengguangii</name>
    <dbReference type="NCBI Taxonomy" id="2571750"/>
    <lineage>
        <taxon>Bacteria</taxon>
        <taxon>Bacillati</taxon>
        <taxon>Bacillota</taxon>
        <taxon>Bacilli</taxon>
        <taxon>Lactobacillales</taxon>
        <taxon>Enterococcaceae</taxon>
        <taxon>Vagococcus</taxon>
    </lineage>
</organism>
<dbReference type="GO" id="GO:0019693">
    <property type="term" value="P:ribose phosphate metabolic process"/>
    <property type="evidence" value="ECO:0007669"/>
    <property type="project" value="TreeGrafter"/>
</dbReference>
<dbReference type="GO" id="GO:0006753">
    <property type="term" value="P:nucleoside phosphate metabolic process"/>
    <property type="evidence" value="ECO:0007669"/>
    <property type="project" value="TreeGrafter"/>
</dbReference>
<dbReference type="PANTHER" id="PTHR11839:SF18">
    <property type="entry name" value="NUDIX HYDROLASE DOMAIN-CONTAINING PROTEIN"/>
    <property type="match status" value="1"/>
</dbReference>
<evidence type="ECO:0000313" key="4">
    <source>
        <dbReference type="Proteomes" id="UP000298615"/>
    </source>
</evidence>
<proteinExistence type="predicted"/>
<evidence type="ECO:0000256" key="2">
    <source>
        <dbReference type="ARBA" id="ARBA00022801"/>
    </source>
</evidence>
<dbReference type="SUPFAM" id="SSF55811">
    <property type="entry name" value="Nudix"/>
    <property type="match status" value="1"/>
</dbReference>
<dbReference type="Proteomes" id="UP000298615">
    <property type="component" value="Chromosome"/>
</dbReference>
<dbReference type="PROSITE" id="PS51462">
    <property type="entry name" value="NUDIX"/>
    <property type="match status" value="1"/>
</dbReference>
<sequence>MREEDFYEKTLDRQTIFKGHVIEVALDEVSLADGTKAQRELVFHNGAVGVVAVTEQQELILVKQFRKPLERTLIEIPAGKIEKGETNPADVARRELEEETGMGCEKLEEIFDFVLSPGFSNERMVMYLATGLYPIAQPKAQDEDERIELMTVSLAEAFELMKRKEINDSKTIMALQYLALRTQ</sequence>
<protein>
    <submittedName>
        <fullName evidence="3">NUDIX hydrolase</fullName>
    </submittedName>
</protein>
<dbReference type="InterPro" id="IPR000086">
    <property type="entry name" value="NUDIX_hydrolase_dom"/>
</dbReference>
<keyword evidence="2 3" id="KW-0378">Hydrolase</keyword>
<dbReference type="FunFam" id="3.90.79.10:FF:000024">
    <property type="entry name" value="ADP-ribose pyrophosphatase"/>
    <property type="match status" value="1"/>
</dbReference>
<comment type="cofactor">
    <cofactor evidence="1">
        <name>Mg(2+)</name>
        <dbReference type="ChEBI" id="CHEBI:18420"/>
    </cofactor>
</comment>
<dbReference type="Gene3D" id="3.90.79.10">
    <property type="entry name" value="Nucleoside Triphosphate Pyrophosphohydrolase"/>
    <property type="match status" value="1"/>
</dbReference>
<reference evidence="3 4" key="1">
    <citation type="submission" date="2019-04" db="EMBL/GenBank/DDBJ databases">
        <title>Vagococcus sp. nov., isolated from faeces of yaks (Bos grunniens).</title>
        <authorList>
            <person name="Ge Y."/>
        </authorList>
    </citation>
    <scope>NUCLEOTIDE SEQUENCE [LARGE SCALE GENOMIC DNA]</scope>
    <source>
        <strain evidence="3 4">MN-17</strain>
    </source>
</reference>
<dbReference type="KEGG" id="vao:FA707_06610"/>
<gene>
    <name evidence="3" type="ORF">FA707_06610</name>
</gene>
<dbReference type="InterPro" id="IPR015797">
    <property type="entry name" value="NUDIX_hydrolase-like_dom_sf"/>
</dbReference>
<dbReference type="EMBL" id="CP039712">
    <property type="protein sequence ID" value="QCI86662.1"/>
    <property type="molecule type" value="Genomic_DNA"/>
</dbReference>
<dbReference type="Pfam" id="PF00293">
    <property type="entry name" value="NUDIX"/>
    <property type="match status" value="1"/>
</dbReference>
<dbReference type="CDD" id="cd03424">
    <property type="entry name" value="NUDIX_ADPRase_Nudt5_UGPPase_Nudt14"/>
    <property type="match status" value="1"/>
</dbReference>
<dbReference type="PANTHER" id="PTHR11839">
    <property type="entry name" value="UDP/ADP-SUGAR PYROPHOSPHATASE"/>
    <property type="match status" value="1"/>
</dbReference>
<dbReference type="AlphaFoldDB" id="A0A4D7CUE6"/>
<dbReference type="RefSeq" id="WP_136953493.1">
    <property type="nucleotide sequence ID" value="NZ_CP039712.1"/>
</dbReference>
<name>A0A4D7CUE6_9ENTE</name>
<evidence type="ECO:0000313" key="3">
    <source>
        <dbReference type="EMBL" id="QCI86662.1"/>
    </source>
</evidence>
<dbReference type="GO" id="GO:0016787">
    <property type="term" value="F:hydrolase activity"/>
    <property type="evidence" value="ECO:0007669"/>
    <property type="project" value="UniProtKB-KW"/>
</dbReference>
<evidence type="ECO:0000256" key="1">
    <source>
        <dbReference type="ARBA" id="ARBA00001946"/>
    </source>
</evidence>
<dbReference type="GO" id="GO:0005829">
    <property type="term" value="C:cytosol"/>
    <property type="evidence" value="ECO:0007669"/>
    <property type="project" value="TreeGrafter"/>
</dbReference>
<dbReference type="OrthoDB" id="9806150at2"/>